<dbReference type="Proteomes" id="UP000294028">
    <property type="component" value="Unassembled WGS sequence"/>
</dbReference>
<dbReference type="RefSeq" id="WP_129783453.1">
    <property type="nucleotide sequence ID" value="NZ_RZHH01000002.1"/>
</dbReference>
<dbReference type="InterPro" id="IPR055690">
    <property type="entry name" value="DUF7266"/>
</dbReference>
<accession>A0A482TCC6</accession>
<dbReference type="AlphaFoldDB" id="A0A482TCC6"/>
<feature type="compositionally biased region" description="Basic and acidic residues" evidence="1">
    <location>
        <begin position="9"/>
        <end position="21"/>
    </location>
</feature>
<name>A0A482TCC6_9EURY</name>
<protein>
    <submittedName>
        <fullName evidence="3">Uncharacterized protein</fullName>
    </submittedName>
</protein>
<evidence type="ECO:0000313" key="4">
    <source>
        <dbReference type="Proteomes" id="UP000294028"/>
    </source>
</evidence>
<dbReference type="Pfam" id="PF23928">
    <property type="entry name" value="DUF7266"/>
    <property type="match status" value="1"/>
</dbReference>
<dbReference type="EMBL" id="RZHH01000002">
    <property type="protein sequence ID" value="RYJ12958.1"/>
    <property type="molecule type" value="Genomic_DNA"/>
</dbReference>
<organism evidence="3 4">
    <name type="scientific">Halogeometricum borinquense</name>
    <dbReference type="NCBI Taxonomy" id="60847"/>
    <lineage>
        <taxon>Archaea</taxon>
        <taxon>Methanobacteriati</taxon>
        <taxon>Methanobacteriota</taxon>
        <taxon>Stenosarchaea group</taxon>
        <taxon>Halobacteria</taxon>
        <taxon>Halobacteriales</taxon>
        <taxon>Haloferacaceae</taxon>
        <taxon>Halogeometricum</taxon>
    </lineage>
</organism>
<keyword evidence="2" id="KW-0472">Membrane</keyword>
<evidence type="ECO:0000313" key="3">
    <source>
        <dbReference type="EMBL" id="RYJ12958.1"/>
    </source>
</evidence>
<evidence type="ECO:0000256" key="2">
    <source>
        <dbReference type="SAM" id="Phobius"/>
    </source>
</evidence>
<proteinExistence type="predicted"/>
<sequence>MSVRRRWCGQRDGRTPKGRTDRALSPVVGKALELGIVVLFIALITTTFYGDVIPGYRTTAAAEVAERTVVDAAASVEDAVPERTHRIDRRVAVSLPATIRGDPYRLRATSPANESTTALVLEHPDEGVGGRVTLSFPVREVAVSGTWQSTSESWAVVSNDGGRIVVTLENGRNAASGVVNAVAGGAP</sequence>
<reference evidence="3 4" key="1">
    <citation type="submission" date="2018-12" db="EMBL/GenBank/DDBJ databases">
        <title>Genome analysis provides insights into bioremediation potentialities of Halogeometricum borinquense strain N11.</title>
        <authorList>
            <person name="Najjari A."/>
            <person name="Youssef N."/>
            <person name="Fhoula I."/>
            <person name="Ben Dhia O."/>
            <person name="Mahjoubi M."/>
            <person name="Ouzari H.I."/>
            <person name="Cherif A."/>
        </authorList>
    </citation>
    <scope>NUCLEOTIDE SEQUENCE [LARGE SCALE GENOMIC DNA]</scope>
    <source>
        <strain evidence="3 4">N11</strain>
    </source>
</reference>
<gene>
    <name evidence="3" type="ORF">ELS19_02555</name>
</gene>
<evidence type="ECO:0000256" key="1">
    <source>
        <dbReference type="SAM" id="MobiDB-lite"/>
    </source>
</evidence>
<keyword evidence="2" id="KW-0812">Transmembrane</keyword>
<feature type="region of interest" description="Disordered" evidence="1">
    <location>
        <begin position="1"/>
        <end position="21"/>
    </location>
</feature>
<feature type="transmembrane region" description="Helical" evidence="2">
    <location>
        <begin position="27"/>
        <end position="49"/>
    </location>
</feature>
<comment type="caution">
    <text evidence="3">The sequence shown here is derived from an EMBL/GenBank/DDBJ whole genome shotgun (WGS) entry which is preliminary data.</text>
</comment>
<keyword evidence="2" id="KW-1133">Transmembrane helix</keyword>